<protein>
    <submittedName>
        <fullName evidence="3">Lipoprotein</fullName>
    </submittedName>
</protein>
<feature type="domain" description="DUF3152" evidence="2">
    <location>
        <begin position="51"/>
        <end position="220"/>
    </location>
</feature>
<keyword evidence="4" id="KW-1185">Reference proteome</keyword>
<dbReference type="AlphaFoldDB" id="A0A919J0P4"/>
<evidence type="ECO:0000259" key="2">
    <source>
        <dbReference type="Pfam" id="PF11350"/>
    </source>
</evidence>
<proteinExistence type="predicted"/>
<dbReference type="PROSITE" id="PS51257">
    <property type="entry name" value="PROKAR_LIPOPROTEIN"/>
    <property type="match status" value="1"/>
</dbReference>
<name>A0A919J0P4_9ACTN</name>
<dbReference type="Pfam" id="PF11350">
    <property type="entry name" value="DUF3152"/>
    <property type="match status" value="1"/>
</dbReference>
<dbReference type="EMBL" id="BOMM01000020">
    <property type="protein sequence ID" value="GIE10783.1"/>
    <property type="molecule type" value="Genomic_DNA"/>
</dbReference>
<reference evidence="3" key="1">
    <citation type="submission" date="2021-01" db="EMBL/GenBank/DDBJ databases">
        <title>Whole genome shotgun sequence of Actinoplanes ferrugineus NBRC 15555.</title>
        <authorList>
            <person name="Komaki H."/>
            <person name="Tamura T."/>
        </authorList>
    </citation>
    <scope>NUCLEOTIDE SEQUENCE</scope>
    <source>
        <strain evidence="3">NBRC 15555</strain>
    </source>
</reference>
<sequence>MAFRSYLPLVAVLLTAGCVPGPVSGRAVPPATAPGPLPMAAEPRVSPAAPPRITYPANGHGNWLVAPPAGGTAGDAGRLMRYRVAVESDIKGLSPAAFARTVAATLGAPQGWTAGGKWRFRQVGAGDSADFTVRLVTPDTRDRLCDDVPDGYTSCRNGSDVVLNVARWVKGVPGYGATLAVYRAYMVNHEVGHRLGDGHELCSGPGEAAPVMQQQTLGLHGCTANPWPYRAGHRHAGRSGQYDDDIPPPDQGRK</sequence>
<gene>
    <name evidence="3" type="ORF">Afe05nite_26230</name>
</gene>
<evidence type="ECO:0000313" key="3">
    <source>
        <dbReference type="EMBL" id="GIE10783.1"/>
    </source>
</evidence>
<evidence type="ECO:0000256" key="1">
    <source>
        <dbReference type="SAM" id="MobiDB-lite"/>
    </source>
</evidence>
<organism evidence="3 4">
    <name type="scientific">Paractinoplanes ferrugineus</name>
    <dbReference type="NCBI Taxonomy" id="113564"/>
    <lineage>
        <taxon>Bacteria</taxon>
        <taxon>Bacillati</taxon>
        <taxon>Actinomycetota</taxon>
        <taxon>Actinomycetes</taxon>
        <taxon>Micromonosporales</taxon>
        <taxon>Micromonosporaceae</taxon>
        <taxon>Paractinoplanes</taxon>
    </lineage>
</organism>
<evidence type="ECO:0000313" key="4">
    <source>
        <dbReference type="Proteomes" id="UP000598174"/>
    </source>
</evidence>
<comment type="caution">
    <text evidence="3">The sequence shown here is derived from an EMBL/GenBank/DDBJ whole genome shotgun (WGS) entry which is preliminary data.</text>
</comment>
<keyword evidence="3" id="KW-0449">Lipoprotein</keyword>
<accession>A0A919J0P4</accession>
<dbReference type="SUPFAM" id="SSF55486">
    <property type="entry name" value="Metalloproteases ('zincins'), catalytic domain"/>
    <property type="match status" value="1"/>
</dbReference>
<feature type="region of interest" description="Disordered" evidence="1">
    <location>
        <begin position="233"/>
        <end position="254"/>
    </location>
</feature>
<dbReference type="InterPro" id="IPR022603">
    <property type="entry name" value="DUF3152"/>
</dbReference>
<dbReference type="RefSeq" id="WP_203817344.1">
    <property type="nucleotide sequence ID" value="NZ_BAAABP010000039.1"/>
</dbReference>
<dbReference type="Proteomes" id="UP000598174">
    <property type="component" value="Unassembled WGS sequence"/>
</dbReference>